<dbReference type="InterPro" id="IPR038324">
    <property type="entry name" value="Rpb4/RPC9_sf"/>
</dbReference>
<dbReference type="Pfam" id="PF03874">
    <property type="entry name" value="RNA_pol_Rpb4"/>
    <property type="match status" value="1"/>
</dbReference>
<dbReference type="SUPFAM" id="SSF47819">
    <property type="entry name" value="HRDC-like"/>
    <property type="match status" value="1"/>
</dbReference>
<keyword evidence="15" id="KW-1185">Reference proteome</keyword>
<evidence type="ECO:0000256" key="11">
    <source>
        <dbReference type="ARBA" id="ARBA00044007"/>
    </source>
</evidence>
<evidence type="ECO:0000256" key="3">
    <source>
        <dbReference type="ARBA" id="ARBA00006898"/>
    </source>
</evidence>
<dbReference type="InterPro" id="IPR010997">
    <property type="entry name" value="HRDC-like_sf"/>
</dbReference>
<comment type="similarity">
    <text evidence="3">Belongs to the eukaryotic RPC9 RNA polymerase subunit family.</text>
</comment>
<evidence type="ECO:0000259" key="14">
    <source>
        <dbReference type="SMART" id="SM00657"/>
    </source>
</evidence>
<evidence type="ECO:0000256" key="12">
    <source>
        <dbReference type="ARBA" id="ARBA00045808"/>
    </source>
</evidence>
<dbReference type="InterPro" id="IPR006590">
    <property type="entry name" value="RNA_pol_Rpb4/RPC9_core"/>
</dbReference>
<dbReference type="WBParaSite" id="ACRNAN_scaffold16441.g6937.t1">
    <property type="protein sequence ID" value="ACRNAN_scaffold16441.g6937.t1"/>
    <property type="gene ID" value="ACRNAN_scaffold16441.g6937"/>
</dbReference>
<evidence type="ECO:0000256" key="10">
    <source>
        <dbReference type="ARBA" id="ARBA00043924"/>
    </source>
</evidence>
<evidence type="ECO:0000313" key="15">
    <source>
        <dbReference type="Proteomes" id="UP000887540"/>
    </source>
</evidence>
<evidence type="ECO:0000256" key="5">
    <source>
        <dbReference type="ARBA" id="ARBA00022475"/>
    </source>
</evidence>
<dbReference type="GO" id="GO:0006384">
    <property type="term" value="P:transcription initiation at RNA polymerase III promoter"/>
    <property type="evidence" value="ECO:0007669"/>
    <property type="project" value="InterPro"/>
</dbReference>
<evidence type="ECO:0000256" key="2">
    <source>
        <dbReference type="ARBA" id="ARBA00004413"/>
    </source>
</evidence>
<evidence type="ECO:0000256" key="13">
    <source>
        <dbReference type="ARBA" id="ARBA00073026"/>
    </source>
</evidence>
<dbReference type="PANTHER" id="PTHR15561">
    <property type="entry name" value="CALCITONIN GENE-RELATED PEPTIDE-RECEPTOR COMPONENT PROTEIN"/>
    <property type="match status" value="1"/>
</dbReference>
<dbReference type="GO" id="GO:0005666">
    <property type="term" value="C:RNA polymerase III complex"/>
    <property type="evidence" value="ECO:0007669"/>
    <property type="project" value="InterPro"/>
</dbReference>
<protein>
    <recommendedName>
        <fullName evidence="4">DNA-directed RNA polymerase III subunit RPC9</fullName>
    </recommendedName>
    <alternativeName>
        <fullName evidence="13">DNA-directed RNA polymerase III subunit rpc9</fullName>
    </alternativeName>
</protein>
<dbReference type="Gene3D" id="1.20.1250.40">
    <property type="match status" value="1"/>
</dbReference>
<keyword evidence="9" id="KW-0539">Nucleus</keyword>
<reference evidence="16" key="1">
    <citation type="submission" date="2022-11" db="UniProtKB">
        <authorList>
            <consortium name="WormBaseParasite"/>
        </authorList>
    </citation>
    <scope>IDENTIFICATION</scope>
</reference>
<evidence type="ECO:0000256" key="7">
    <source>
        <dbReference type="ARBA" id="ARBA00023136"/>
    </source>
</evidence>
<keyword evidence="5" id="KW-1003">Cell membrane</keyword>
<dbReference type="Proteomes" id="UP000887540">
    <property type="component" value="Unplaced"/>
</dbReference>
<dbReference type="FunFam" id="1.20.1250.40:FF:000002">
    <property type="entry name" value="DNA-directed RNA polymerase III subunit RPC9"/>
    <property type="match status" value="1"/>
</dbReference>
<feature type="domain" description="RNA polymerase Rpb4/RPC9 core" evidence="14">
    <location>
        <begin position="4"/>
        <end position="124"/>
    </location>
</feature>
<keyword evidence="7" id="KW-0472">Membrane</keyword>
<keyword evidence="8" id="KW-0804">Transcription</keyword>
<dbReference type="PANTHER" id="PTHR15561:SF0">
    <property type="entry name" value="DNA-DIRECTED RNA POLYMERASE III SUBUNIT RPC9"/>
    <property type="match status" value="1"/>
</dbReference>
<evidence type="ECO:0000313" key="16">
    <source>
        <dbReference type="WBParaSite" id="ACRNAN_scaffold16441.g6937.t1"/>
    </source>
</evidence>
<comment type="subunit">
    <text evidence="11">Component of the RNA polymerase III complex consisting of 17 subunits: a ten-subunit horseshoe-shaped catalytic core composed of POLR3A/RPC1, POLR3B/RPC2, POLR1C/RPAC1, POLR1D/RPAC2, POLR3K/RPC10, POLR2E/RPABC1, POLR2F/RPABC2, POLR2H/RPABC3, POLR2K/RPABC4 and POLR2L/RPABC5; a mobile stalk composed of two subunits POLR3H/RPC8 and CRCP/RPC9, protruding from the core and functioning primarily in transcription initiation; and additional subunits homologous to general transcription factors of the RNA polymerase II machinery, POLR3C/RPC3-POLR3F/RPC6-POLR3G/RPC7 heterotrimer required for transcription initiation and POLR3D/RPC4-POLR3E/RPC5 heterodimer involved in both transcription initiation and termination.</text>
</comment>
<comment type="function">
    <text evidence="12">DNA-dependent RNA polymerase catalyzes the transcription of DNA into RNA using the four ribonucleoside triphosphates as substrates. Specific peripheric component of RNA polymerase III (Pol III) which synthesizes small non-coding RNAs including 5S rRNA, snRNAs, tRNAs and miRNAs from at least 500 distinct genomic loci. With POLR3H/RPC8 forms a mobile stalk that protrudes from Pol III core and functions primarily in transcription initiation. Pol III plays a key role in sensing and limiting infection by intracellular bacteria and DNA viruses. Acts as nuclear and cytosolic DNA sensor involved in innate immune response. Can sense non-self dsDNA that serves as template for transcription into dsRNA. The non-self RNA polymerase III transcripts, such as Epstein-Barr virus-encoded RNAs (EBERs) induce type I interferon and NF-kappa-B through the RIG-I pathway.</text>
</comment>
<evidence type="ECO:0000256" key="1">
    <source>
        <dbReference type="ARBA" id="ARBA00004123"/>
    </source>
</evidence>
<dbReference type="SMART" id="SM00657">
    <property type="entry name" value="RPOL4c"/>
    <property type="match status" value="1"/>
</dbReference>
<comment type="function">
    <text evidence="10">Accessory protein for the calcitonin gene-related peptide (CGRP) receptor. It modulates CGRP responsiveness in a variety of tissues.</text>
</comment>
<accession>A0A914CYR7</accession>
<evidence type="ECO:0000256" key="9">
    <source>
        <dbReference type="ARBA" id="ARBA00023242"/>
    </source>
</evidence>
<organism evidence="15 16">
    <name type="scientific">Acrobeloides nanus</name>
    <dbReference type="NCBI Taxonomy" id="290746"/>
    <lineage>
        <taxon>Eukaryota</taxon>
        <taxon>Metazoa</taxon>
        <taxon>Ecdysozoa</taxon>
        <taxon>Nematoda</taxon>
        <taxon>Chromadorea</taxon>
        <taxon>Rhabditida</taxon>
        <taxon>Tylenchina</taxon>
        <taxon>Cephalobomorpha</taxon>
        <taxon>Cephaloboidea</taxon>
        <taxon>Cephalobidae</taxon>
        <taxon>Acrobeloides</taxon>
    </lineage>
</organism>
<dbReference type="InterPro" id="IPR038846">
    <property type="entry name" value="RPC9"/>
</dbReference>
<comment type="subcellular location">
    <subcellularLocation>
        <location evidence="2">Cell membrane</location>
        <topology evidence="2">Peripheral membrane protein</topology>
        <orientation evidence="2">Cytoplasmic side</orientation>
    </subcellularLocation>
    <subcellularLocation>
        <location evidence="1">Nucleus</location>
    </subcellularLocation>
</comment>
<sequence>TLKMEVVDPTNMLLTNQEVLTLLKEVKARPQPGKRSRNHATIVHETMKYLSTSPAAAQNRQHIEKLILSVEKFKLFPFEIMQLINLRPSTQVELQLLIEEAEERLTVDQVDELLKIIKNCLPPQKKEN</sequence>
<dbReference type="AlphaFoldDB" id="A0A914CYR7"/>
<evidence type="ECO:0000256" key="8">
    <source>
        <dbReference type="ARBA" id="ARBA00023163"/>
    </source>
</evidence>
<dbReference type="GO" id="GO:0005886">
    <property type="term" value="C:plasma membrane"/>
    <property type="evidence" value="ECO:0007669"/>
    <property type="project" value="UniProtKB-SubCell"/>
</dbReference>
<evidence type="ECO:0000256" key="6">
    <source>
        <dbReference type="ARBA" id="ARBA00022478"/>
    </source>
</evidence>
<keyword evidence="6" id="KW-0240">DNA-directed RNA polymerase</keyword>
<name>A0A914CYR7_9BILA</name>
<dbReference type="InterPro" id="IPR005574">
    <property type="entry name" value="Rpb4/RPC9"/>
</dbReference>
<proteinExistence type="inferred from homology"/>
<dbReference type="GO" id="GO:0000166">
    <property type="term" value="F:nucleotide binding"/>
    <property type="evidence" value="ECO:0007669"/>
    <property type="project" value="InterPro"/>
</dbReference>
<evidence type="ECO:0000256" key="4">
    <source>
        <dbReference type="ARBA" id="ARBA00016672"/>
    </source>
</evidence>